<gene>
    <name evidence="2" type="ordered locus">Dtox_0952</name>
</gene>
<dbReference type="CDD" id="cd06260">
    <property type="entry name" value="DUF820-like"/>
    <property type="match status" value="1"/>
</dbReference>
<dbReference type="OrthoDB" id="9798254at2"/>
<protein>
    <recommendedName>
        <fullName evidence="1">Putative restriction endonuclease domain-containing protein</fullName>
    </recommendedName>
</protein>
<evidence type="ECO:0000313" key="2">
    <source>
        <dbReference type="EMBL" id="ACV61842.1"/>
    </source>
</evidence>
<dbReference type="RefSeq" id="WP_015756557.1">
    <property type="nucleotide sequence ID" value="NC_013216.1"/>
</dbReference>
<dbReference type="PANTHER" id="PTHR34107">
    <property type="entry name" value="SLL0198 PROTEIN-RELATED"/>
    <property type="match status" value="1"/>
</dbReference>
<dbReference type="InterPro" id="IPR011335">
    <property type="entry name" value="Restrct_endonuc-II-like"/>
</dbReference>
<evidence type="ECO:0000313" key="3">
    <source>
        <dbReference type="Proteomes" id="UP000002217"/>
    </source>
</evidence>
<dbReference type="InterPro" id="IPR008538">
    <property type="entry name" value="Uma2"/>
</dbReference>
<dbReference type="Pfam" id="PF05685">
    <property type="entry name" value="Uma2"/>
    <property type="match status" value="1"/>
</dbReference>
<dbReference type="KEGG" id="dae:Dtox_0952"/>
<dbReference type="AlphaFoldDB" id="C8W375"/>
<evidence type="ECO:0000259" key="1">
    <source>
        <dbReference type="Pfam" id="PF05685"/>
    </source>
</evidence>
<dbReference type="SUPFAM" id="SSF52980">
    <property type="entry name" value="Restriction endonuclease-like"/>
    <property type="match status" value="1"/>
</dbReference>
<reference evidence="2 3" key="1">
    <citation type="journal article" date="2009" name="Stand. Genomic Sci.">
        <title>Complete genome sequence of Desulfotomaculum acetoxidans type strain (5575).</title>
        <authorList>
            <person name="Spring S."/>
            <person name="Lapidus A."/>
            <person name="Schroder M."/>
            <person name="Gleim D."/>
            <person name="Sims D."/>
            <person name="Meincke L."/>
            <person name="Glavina Del Rio T."/>
            <person name="Tice H."/>
            <person name="Copeland A."/>
            <person name="Cheng J.F."/>
            <person name="Lucas S."/>
            <person name="Chen F."/>
            <person name="Nolan M."/>
            <person name="Bruce D."/>
            <person name="Goodwin L."/>
            <person name="Pitluck S."/>
            <person name="Ivanova N."/>
            <person name="Mavromatis K."/>
            <person name="Mikhailova N."/>
            <person name="Pati A."/>
            <person name="Chen A."/>
            <person name="Palaniappan K."/>
            <person name="Land M."/>
            <person name="Hauser L."/>
            <person name="Chang Y.J."/>
            <person name="Jeffries C.D."/>
            <person name="Chain P."/>
            <person name="Saunders E."/>
            <person name="Brettin T."/>
            <person name="Detter J.C."/>
            <person name="Goker M."/>
            <person name="Bristow J."/>
            <person name="Eisen J.A."/>
            <person name="Markowitz V."/>
            <person name="Hugenholtz P."/>
            <person name="Kyrpides N.C."/>
            <person name="Klenk H.P."/>
            <person name="Han C."/>
        </authorList>
    </citation>
    <scope>NUCLEOTIDE SEQUENCE [LARGE SCALE GENOMIC DNA]</scope>
    <source>
        <strain evidence="3">ATCC 49208 / DSM 771 / VKM B-1644</strain>
    </source>
</reference>
<dbReference type="eggNOG" id="COG4636">
    <property type="taxonomic scope" value="Bacteria"/>
</dbReference>
<dbReference type="PANTHER" id="PTHR34107:SF4">
    <property type="entry name" value="SLL1222 PROTEIN"/>
    <property type="match status" value="1"/>
</dbReference>
<dbReference type="Proteomes" id="UP000002217">
    <property type="component" value="Chromosome"/>
</dbReference>
<feature type="domain" description="Putative restriction endonuclease" evidence="1">
    <location>
        <begin position="16"/>
        <end position="179"/>
    </location>
</feature>
<name>C8W375_DESAS</name>
<dbReference type="Gene3D" id="3.90.1570.10">
    <property type="entry name" value="tt1808, chain A"/>
    <property type="match status" value="1"/>
</dbReference>
<sequence length="184" mass="21215">MREGLTVSDDKVYTIEDYLKLDDGNRYELIGGKLLMVPSPVVKHQRILYKLSQKISKFVDKNCLGEVFIAPLDVYLGSQTVQPDIFFISRERLEIVEEYVQGAPDLIVEILSPATMSRDRKKKRKLYFDSGVKEYWMVATDDRLVEVLIAGEKEWRWGGIFDCEDVLTTSLMPGLEIKLQDVFI</sequence>
<keyword evidence="3" id="KW-1185">Reference proteome</keyword>
<organism evidence="2 3">
    <name type="scientific">Desulfofarcimen acetoxidans (strain ATCC 49208 / DSM 771 / KCTC 5769 / VKM B-1644 / 5575)</name>
    <name type="common">Desulfotomaculum acetoxidans</name>
    <dbReference type="NCBI Taxonomy" id="485916"/>
    <lineage>
        <taxon>Bacteria</taxon>
        <taxon>Bacillati</taxon>
        <taxon>Bacillota</taxon>
        <taxon>Clostridia</taxon>
        <taxon>Eubacteriales</taxon>
        <taxon>Peptococcaceae</taxon>
        <taxon>Desulfofarcimen</taxon>
    </lineage>
</organism>
<dbReference type="HOGENOM" id="CLU_076312_0_2_9"/>
<dbReference type="InterPro" id="IPR012296">
    <property type="entry name" value="Nuclease_put_TT1808"/>
</dbReference>
<dbReference type="EMBL" id="CP001720">
    <property type="protein sequence ID" value="ACV61842.1"/>
    <property type="molecule type" value="Genomic_DNA"/>
</dbReference>
<proteinExistence type="predicted"/>
<accession>C8W375</accession>